<keyword evidence="4" id="KW-0282">Flagellum</keyword>
<feature type="region of interest" description="Disordered" evidence="2">
    <location>
        <begin position="521"/>
        <end position="609"/>
    </location>
</feature>
<dbReference type="Proteomes" id="UP000186817">
    <property type="component" value="Unassembled WGS sequence"/>
</dbReference>
<dbReference type="GO" id="GO:0007018">
    <property type="term" value="P:microtubule-based movement"/>
    <property type="evidence" value="ECO:0007669"/>
    <property type="project" value="InterPro"/>
</dbReference>
<organism evidence="4 5">
    <name type="scientific">Symbiodinium microadriaticum</name>
    <name type="common">Dinoflagellate</name>
    <name type="synonym">Zooxanthella microadriatica</name>
    <dbReference type="NCBI Taxonomy" id="2951"/>
    <lineage>
        <taxon>Eukaryota</taxon>
        <taxon>Sar</taxon>
        <taxon>Alveolata</taxon>
        <taxon>Dinophyceae</taxon>
        <taxon>Suessiales</taxon>
        <taxon>Symbiodiniaceae</taxon>
        <taxon>Symbiodinium</taxon>
    </lineage>
</organism>
<feature type="compositionally biased region" description="Acidic residues" evidence="2">
    <location>
        <begin position="582"/>
        <end position="594"/>
    </location>
</feature>
<dbReference type="GO" id="GO:0051959">
    <property type="term" value="F:dynein light intermediate chain binding"/>
    <property type="evidence" value="ECO:0007669"/>
    <property type="project" value="InterPro"/>
</dbReference>
<dbReference type="PANTHER" id="PTHR46532">
    <property type="entry name" value="MALE FERTILITY FACTOR KL5"/>
    <property type="match status" value="1"/>
</dbReference>
<dbReference type="PANTHER" id="PTHR46532:SF4">
    <property type="entry name" value="AAA+ ATPASE DOMAIN-CONTAINING PROTEIN"/>
    <property type="match status" value="1"/>
</dbReference>
<evidence type="ECO:0000256" key="2">
    <source>
        <dbReference type="SAM" id="MobiDB-lite"/>
    </source>
</evidence>
<keyword evidence="4" id="KW-0966">Cell projection</keyword>
<dbReference type="Pfam" id="PF08385">
    <property type="entry name" value="DHC_N1"/>
    <property type="match status" value="1"/>
</dbReference>
<evidence type="ECO:0000259" key="3">
    <source>
        <dbReference type="Pfam" id="PF08385"/>
    </source>
</evidence>
<dbReference type="GO" id="GO:0045505">
    <property type="term" value="F:dynein intermediate chain binding"/>
    <property type="evidence" value="ECO:0007669"/>
    <property type="project" value="InterPro"/>
</dbReference>
<evidence type="ECO:0000313" key="5">
    <source>
        <dbReference type="Proteomes" id="UP000186817"/>
    </source>
</evidence>
<dbReference type="OrthoDB" id="406469at2759"/>
<proteinExistence type="inferred from homology"/>
<keyword evidence="4" id="KW-0969">Cilium</keyword>
<keyword evidence="5" id="KW-1185">Reference proteome</keyword>
<feature type="region of interest" description="Disordered" evidence="2">
    <location>
        <begin position="463"/>
        <end position="482"/>
    </location>
</feature>
<evidence type="ECO:0000256" key="1">
    <source>
        <dbReference type="ARBA" id="ARBA00008887"/>
    </source>
</evidence>
<name>A0A1Q9D1I6_SYMMI</name>
<dbReference type="AlphaFoldDB" id="A0A1Q9D1I6"/>
<dbReference type="InterPro" id="IPR013594">
    <property type="entry name" value="Dynein_heavy_tail"/>
</dbReference>
<feature type="domain" description="Dynein heavy chain tail" evidence="3">
    <location>
        <begin position="617"/>
        <end position="879"/>
    </location>
</feature>
<dbReference type="EMBL" id="LSRX01000782">
    <property type="protein sequence ID" value="OLP89013.1"/>
    <property type="molecule type" value="Genomic_DNA"/>
</dbReference>
<dbReference type="InterPro" id="IPR026983">
    <property type="entry name" value="DHC"/>
</dbReference>
<feature type="compositionally biased region" description="Basic and acidic residues" evidence="2">
    <location>
        <begin position="555"/>
        <end position="567"/>
    </location>
</feature>
<dbReference type="GO" id="GO:0005858">
    <property type="term" value="C:axonemal dynein complex"/>
    <property type="evidence" value="ECO:0007669"/>
    <property type="project" value="TreeGrafter"/>
</dbReference>
<protein>
    <submittedName>
        <fullName evidence="4">Dynein gamma chain, flagellar outer arm</fullName>
    </submittedName>
</protein>
<accession>A0A1Q9D1I6</accession>
<comment type="similarity">
    <text evidence="1">Belongs to the dynein heavy chain family.</text>
</comment>
<sequence>MPADCDEEIHLQDGMMLSFYGHIEELEWALADASEAGRAPMDLVNAMLSFAESLNLMLCMARFRCVYPTTEEFQSDWNASCDQLLARAPPNFPWLSREPCSAGNELMEVVSLIIPRLRSDFGLPGRGARYPLDVAPVCGAVAQADFAQTWPFMFLNGTYGHHVVSTTRLPFAEILEFFRQQQGLMPSELVVVNLGAHDGSCMDAQMVVKDVANCAFDLGARGVAVEGLETTALQHRWPGVVVHVGYISPRNVTRIVEDALAKLAVTRVDLLKIDLDHADCFFAEALLRQMRLAPAFLVVEYNRIFPPPIRFREQFSETKAGRMGLSWMDGKRGQHWSGCSMQAWHDTAAAHGYRLLQATLFDLTFLHQNVELQLGVEVVDGWPSSIFNAWLSSAHCFAPSRRLYGHQAFATLDLRALPELPADDRCELAARWWKSEGQTSQSVAWEVAYVVVYRVTHHALSASHDTTNTRPPPGVNEVLTSRGNNLQKGQWCGRSIVEHLKRASYTRRSCEEAERVAKKRALARLTSNSNMNAKTKRRTTEQEDSANPAEEDGLEDTRSRQNRDTLDKLGVLLAGNMKQNDVEDDDQNEDEMEFEAVTRQQGGSDVAPKSRQTVFNTLRRWKQIDISITEAFNEAKDNVKYLTTLEKFIEPLYSGTPSQIIDTLPALLNSVTMIHTIARYYNTSERITNLFSKITNQMINNCRTCIIGECEDASQLWDTYPPDLIGHLDVCLKLNESYQEQYNLTKNKLMTLPKGKQFDFNESLIFGRFDLFCRRVVKLIHMFSTVHQFNQLKIHLKSMDGIHQLVGSFQTIVDDFKFKSHDLLDFLNNRFDRDYVEFNVRISELESALQDFINQSFQNIASIDTSLKLLSKFQGILQHGSARLNGCSGSCERSFLFH</sequence>
<comment type="caution">
    <text evidence="4">The sequence shown here is derived from an EMBL/GenBank/DDBJ whole genome shotgun (WGS) entry which is preliminary data.</text>
</comment>
<reference evidence="4 5" key="1">
    <citation type="submission" date="2016-02" db="EMBL/GenBank/DDBJ databases">
        <title>Genome analysis of coral dinoflagellate symbionts highlights evolutionary adaptations to a symbiotic lifestyle.</title>
        <authorList>
            <person name="Aranda M."/>
            <person name="Li Y."/>
            <person name="Liew Y.J."/>
            <person name="Baumgarten S."/>
            <person name="Simakov O."/>
            <person name="Wilson M."/>
            <person name="Piel J."/>
            <person name="Ashoor H."/>
            <person name="Bougouffa S."/>
            <person name="Bajic V.B."/>
            <person name="Ryu T."/>
            <person name="Ravasi T."/>
            <person name="Bayer T."/>
            <person name="Micklem G."/>
            <person name="Kim H."/>
            <person name="Bhak J."/>
            <person name="Lajeunesse T.C."/>
            <person name="Voolstra C.R."/>
        </authorList>
    </citation>
    <scope>NUCLEOTIDE SEQUENCE [LARGE SCALE GENOMIC DNA]</scope>
    <source>
        <strain evidence="4 5">CCMP2467</strain>
    </source>
</reference>
<evidence type="ECO:0000313" key="4">
    <source>
        <dbReference type="EMBL" id="OLP89013.1"/>
    </source>
</evidence>
<gene>
    <name evidence="4" type="primary">ODA2</name>
    <name evidence="4" type="ORF">AK812_SmicGene29569</name>
</gene>